<feature type="region of interest" description="Disordered" evidence="1">
    <location>
        <begin position="75"/>
        <end position="102"/>
    </location>
</feature>
<evidence type="ECO:0000259" key="2">
    <source>
        <dbReference type="Pfam" id="PF21638"/>
    </source>
</evidence>
<name>A0A3P7JHL0_STRVU</name>
<protein>
    <recommendedName>
        <fullName evidence="2">SDA1 C-terminal domain-containing protein</fullName>
    </recommendedName>
</protein>
<dbReference type="EMBL" id="UYYB01137294">
    <property type="protein sequence ID" value="VDM85201.1"/>
    <property type="molecule type" value="Genomic_DNA"/>
</dbReference>
<reference evidence="3 4" key="1">
    <citation type="submission" date="2018-11" db="EMBL/GenBank/DDBJ databases">
        <authorList>
            <consortium name="Pathogen Informatics"/>
        </authorList>
    </citation>
    <scope>NUCLEOTIDE SEQUENCE [LARGE SCALE GENOMIC DNA]</scope>
</reference>
<feature type="compositionally biased region" description="Polar residues" evidence="1">
    <location>
        <begin position="1"/>
        <end position="10"/>
    </location>
</feature>
<dbReference type="AlphaFoldDB" id="A0A3P7JHL0"/>
<feature type="domain" description="SDA1 C-terminal" evidence="2">
    <location>
        <begin position="37"/>
        <end position="97"/>
    </location>
</feature>
<organism evidence="3 4">
    <name type="scientific">Strongylus vulgaris</name>
    <name type="common">Blood worm</name>
    <dbReference type="NCBI Taxonomy" id="40348"/>
    <lineage>
        <taxon>Eukaryota</taxon>
        <taxon>Metazoa</taxon>
        <taxon>Ecdysozoa</taxon>
        <taxon>Nematoda</taxon>
        <taxon>Chromadorea</taxon>
        <taxon>Rhabditida</taxon>
        <taxon>Rhabditina</taxon>
        <taxon>Rhabditomorpha</taxon>
        <taxon>Strongyloidea</taxon>
        <taxon>Strongylidae</taxon>
        <taxon>Strongylus</taxon>
    </lineage>
</organism>
<dbReference type="Proteomes" id="UP000270094">
    <property type="component" value="Unassembled WGS sequence"/>
</dbReference>
<gene>
    <name evidence="3" type="ORF">SVUK_LOCUS20199</name>
</gene>
<keyword evidence="4" id="KW-1185">Reference proteome</keyword>
<proteinExistence type="predicted"/>
<evidence type="ECO:0000313" key="4">
    <source>
        <dbReference type="Proteomes" id="UP000270094"/>
    </source>
</evidence>
<evidence type="ECO:0000256" key="1">
    <source>
        <dbReference type="SAM" id="MobiDB-lite"/>
    </source>
</evidence>
<feature type="region of interest" description="Disordered" evidence="1">
    <location>
        <begin position="1"/>
        <end position="37"/>
    </location>
</feature>
<feature type="compositionally biased region" description="Basic and acidic residues" evidence="1">
    <location>
        <begin position="11"/>
        <end position="22"/>
    </location>
</feature>
<accession>A0A3P7JHL0</accession>
<dbReference type="Pfam" id="PF21638">
    <property type="entry name" value="SDA1_C"/>
    <property type="match status" value="1"/>
</dbReference>
<evidence type="ECO:0000313" key="3">
    <source>
        <dbReference type="EMBL" id="VDM85201.1"/>
    </source>
</evidence>
<sequence>MEEVSSSKGSKVQDMDPKKKAEMISTERILTQGSHVGRTNRELAKKKVFSMVKAKVVVSFREYLAPKIKILQVRGKNRQRSFRDQQKSLRNYLLRQSGRKPQ</sequence>
<dbReference type="InterPro" id="IPR048292">
    <property type="entry name" value="SDA1_C"/>
</dbReference>